<evidence type="ECO:0000313" key="12">
    <source>
        <dbReference type="EMBL" id="EKB31238.1"/>
    </source>
</evidence>
<keyword evidence="8" id="KW-0626">Porin</keyword>
<evidence type="ECO:0000256" key="10">
    <source>
        <dbReference type="ARBA" id="ARBA00023237"/>
    </source>
</evidence>
<dbReference type="GO" id="GO:0015288">
    <property type="term" value="F:porin activity"/>
    <property type="evidence" value="ECO:0007669"/>
    <property type="project" value="UniProtKB-KW"/>
</dbReference>
<keyword evidence="4" id="KW-1134">Transmembrane beta strand</keyword>
<organism evidence="12 13">
    <name type="scientific">Sutterella wadsworthensis 2_1_59BFAA</name>
    <dbReference type="NCBI Taxonomy" id="742823"/>
    <lineage>
        <taxon>Bacteria</taxon>
        <taxon>Pseudomonadati</taxon>
        <taxon>Pseudomonadota</taxon>
        <taxon>Betaproteobacteria</taxon>
        <taxon>Burkholderiales</taxon>
        <taxon>Sutterellaceae</taxon>
        <taxon>Sutterella</taxon>
    </lineage>
</organism>
<dbReference type="InterPro" id="IPR050298">
    <property type="entry name" value="Gram-neg_bact_OMP"/>
</dbReference>
<dbReference type="GO" id="GO:0006811">
    <property type="term" value="P:monoatomic ion transport"/>
    <property type="evidence" value="ECO:0007669"/>
    <property type="project" value="UniProtKB-KW"/>
</dbReference>
<dbReference type="HOGENOM" id="CLU_038238_1_2_4"/>
<keyword evidence="10" id="KW-0998">Cell outer membrane</keyword>
<dbReference type="GO" id="GO:0009279">
    <property type="term" value="C:cell outer membrane"/>
    <property type="evidence" value="ECO:0007669"/>
    <property type="project" value="UniProtKB-SubCell"/>
</dbReference>
<sequence>MGRVGALSAGVGSYNVVYGYTAFGTGWGDTVGAKSLFNLGDRDRMDNTVTYVTPKFGGLTAYAQYSFNANGAEDAQSSLNKRCAGLGPKYNLGAFSTGLVVDTVMNKGTDANSEDSLGVSWGASYDFGVAKVLGFAQYGQNENKLGGFVGADAWISAGEGTVTAEEGMKGYAVALGVAAPVFGGTAFAQVNYVDGESEGVINMTTQERTAEIDRWGLAAAYEYPLSKRTKVYGFAGYNEGSIDSTGKNDHVTVTTKTAEAGFGLVHKF</sequence>
<evidence type="ECO:0000256" key="6">
    <source>
        <dbReference type="ARBA" id="ARBA00022729"/>
    </source>
</evidence>
<keyword evidence="7" id="KW-0406">Ion transport</keyword>
<evidence type="ECO:0000313" key="13">
    <source>
        <dbReference type="Proteomes" id="UP000005835"/>
    </source>
</evidence>
<evidence type="ECO:0000256" key="4">
    <source>
        <dbReference type="ARBA" id="ARBA00022452"/>
    </source>
</evidence>
<comment type="caution">
    <text evidence="12">The sequence shown here is derived from an EMBL/GenBank/DDBJ whole genome shotgun (WGS) entry which is preliminary data.</text>
</comment>
<dbReference type="PANTHER" id="PTHR34501">
    <property type="entry name" value="PROTEIN YDDL-RELATED"/>
    <property type="match status" value="1"/>
</dbReference>
<proteinExistence type="predicted"/>
<name>K1JXA0_9BURK</name>
<dbReference type="eggNOG" id="COG3203">
    <property type="taxonomic scope" value="Bacteria"/>
</dbReference>
<keyword evidence="9" id="KW-0472">Membrane</keyword>
<keyword evidence="13" id="KW-1185">Reference proteome</keyword>
<evidence type="ECO:0000256" key="8">
    <source>
        <dbReference type="ARBA" id="ARBA00023114"/>
    </source>
</evidence>
<gene>
    <name evidence="12" type="ORF">HMPREF9465_01343</name>
</gene>
<dbReference type="Proteomes" id="UP000005835">
    <property type="component" value="Unassembled WGS sequence"/>
</dbReference>
<keyword evidence="3" id="KW-0813">Transport</keyword>
<keyword evidence="6" id="KW-0732">Signal</keyword>
<dbReference type="EMBL" id="ADMG01000031">
    <property type="protein sequence ID" value="EKB31238.1"/>
    <property type="molecule type" value="Genomic_DNA"/>
</dbReference>
<accession>K1JXA0</accession>
<feature type="domain" description="Porin" evidence="11">
    <location>
        <begin position="3"/>
        <end position="241"/>
    </location>
</feature>
<protein>
    <recommendedName>
        <fullName evidence="11">Porin domain-containing protein</fullName>
    </recommendedName>
</protein>
<comment type="subcellular location">
    <subcellularLocation>
        <location evidence="1">Cell outer membrane</location>
        <topology evidence="1">Multi-pass membrane protein</topology>
    </subcellularLocation>
</comment>
<dbReference type="SUPFAM" id="SSF56935">
    <property type="entry name" value="Porins"/>
    <property type="match status" value="1"/>
</dbReference>
<evidence type="ECO:0000259" key="11">
    <source>
        <dbReference type="Pfam" id="PF13609"/>
    </source>
</evidence>
<dbReference type="STRING" id="742823.HMPREF9465_01343"/>
<dbReference type="OrthoDB" id="6975458at2"/>
<evidence type="ECO:0000256" key="3">
    <source>
        <dbReference type="ARBA" id="ARBA00022448"/>
    </source>
</evidence>
<evidence type="ECO:0000256" key="5">
    <source>
        <dbReference type="ARBA" id="ARBA00022692"/>
    </source>
</evidence>
<comment type="subunit">
    <text evidence="2">Homotrimer.</text>
</comment>
<dbReference type="Gene3D" id="2.40.160.10">
    <property type="entry name" value="Porin"/>
    <property type="match status" value="1"/>
</dbReference>
<keyword evidence="5" id="KW-0812">Transmembrane</keyword>
<evidence type="ECO:0000256" key="2">
    <source>
        <dbReference type="ARBA" id="ARBA00011233"/>
    </source>
</evidence>
<dbReference type="PATRIC" id="fig|742823.3.peg.1328"/>
<evidence type="ECO:0000256" key="9">
    <source>
        <dbReference type="ARBA" id="ARBA00023136"/>
    </source>
</evidence>
<evidence type="ECO:0000256" key="1">
    <source>
        <dbReference type="ARBA" id="ARBA00004571"/>
    </source>
</evidence>
<evidence type="ECO:0000256" key="7">
    <source>
        <dbReference type="ARBA" id="ARBA00023065"/>
    </source>
</evidence>
<reference evidence="12 13" key="1">
    <citation type="submission" date="2012-05" db="EMBL/GenBank/DDBJ databases">
        <title>The Genome Sequence of Sutterella wadsworthensis 2_1_59BFAA.</title>
        <authorList>
            <consortium name="The Broad Institute Genome Sequencing Platform"/>
            <person name="Earl A."/>
            <person name="Ward D."/>
            <person name="Feldgarden M."/>
            <person name="Gevers D."/>
            <person name="Daigneault M."/>
            <person name="Strauss J."/>
            <person name="Allen-Vercoe E."/>
            <person name="Walker B."/>
            <person name="Young S.K."/>
            <person name="Zeng Q."/>
            <person name="Gargeya S."/>
            <person name="Fitzgerald M."/>
            <person name="Haas B."/>
            <person name="Abouelleil A."/>
            <person name="Alvarado L."/>
            <person name="Arachchi H.M."/>
            <person name="Berlin A.M."/>
            <person name="Chapman S.B."/>
            <person name="Goldberg J."/>
            <person name="Griggs A."/>
            <person name="Gujja S."/>
            <person name="Hansen M."/>
            <person name="Howarth C."/>
            <person name="Imamovic A."/>
            <person name="Larimer J."/>
            <person name="McCowen C."/>
            <person name="Montmayeur A."/>
            <person name="Murphy C."/>
            <person name="Neiman D."/>
            <person name="Pearson M."/>
            <person name="Priest M."/>
            <person name="Roberts A."/>
            <person name="Saif S."/>
            <person name="Shea T."/>
            <person name="Sisk P."/>
            <person name="Sykes S."/>
            <person name="Wortman J."/>
            <person name="Nusbaum C."/>
            <person name="Birren B."/>
        </authorList>
    </citation>
    <scope>NUCLEOTIDE SEQUENCE [LARGE SCALE GENOMIC DNA]</scope>
    <source>
        <strain evidence="12 13">2_1_59BFAA</strain>
    </source>
</reference>
<dbReference type="AlphaFoldDB" id="K1JXA0"/>
<dbReference type="GO" id="GO:0046930">
    <property type="term" value="C:pore complex"/>
    <property type="evidence" value="ECO:0007669"/>
    <property type="project" value="UniProtKB-KW"/>
</dbReference>
<dbReference type="PANTHER" id="PTHR34501:SF9">
    <property type="entry name" value="MAJOR OUTER MEMBRANE PROTEIN P.IA"/>
    <property type="match status" value="1"/>
</dbReference>
<dbReference type="InterPro" id="IPR023614">
    <property type="entry name" value="Porin_dom_sf"/>
</dbReference>
<dbReference type="InterPro" id="IPR033900">
    <property type="entry name" value="Gram_neg_porin_domain"/>
</dbReference>
<dbReference type="Pfam" id="PF13609">
    <property type="entry name" value="Porin_4"/>
    <property type="match status" value="1"/>
</dbReference>